<proteinExistence type="predicted"/>
<dbReference type="InterPro" id="IPR014444">
    <property type="entry name" value="PH1575-like"/>
</dbReference>
<dbReference type="Pfam" id="PF01937">
    <property type="entry name" value="ARMT1-like_dom"/>
    <property type="match status" value="1"/>
</dbReference>
<dbReference type="RefSeq" id="WP_160560718.1">
    <property type="nucleotide sequence ID" value="NZ_QZDT01000022.1"/>
</dbReference>
<organism evidence="2 3">
    <name type="scientific">Parablautia muri</name>
    <dbReference type="NCBI Taxonomy" id="2320879"/>
    <lineage>
        <taxon>Bacteria</taxon>
        <taxon>Bacillati</taxon>
        <taxon>Bacillota</taxon>
        <taxon>Clostridia</taxon>
        <taxon>Lachnospirales</taxon>
        <taxon>Lachnospiraceae</taxon>
        <taxon>Parablautia</taxon>
    </lineage>
</organism>
<evidence type="ECO:0000313" key="2">
    <source>
        <dbReference type="EMBL" id="NBJ93642.1"/>
    </source>
</evidence>
<comment type="caution">
    <text evidence="2">The sequence shown here is derived from an EMBL/GenBank/DDBJ whole genome shotgun (WGS) entry which is preliminary data.</text>
</comment>
<reference evidence="2" key="1">
    <citation type="submission" date="2018-09" db="EMBL/GenBank/DDBJ databases">
        <title>Murine metabolic-syndrome-specific gut microbial biobank.</title>
        <authorList>
            <person name="Liu C."/>
        </authorList>
    </citation>
    <scope>NUCLEOTIDE SEQUENCE</scope>
    <source>
        <strain evidence="2">D42-62</strain>
    </source>
</reference>
<dbReference type="InterPro" id="IPR036075">
    <property type="entry name" value="ARMT-1-like_metal-bd_sf"/>
</dbReference>
<sequence length="297" mass="33489">MHASSMCISCLLSKQEKLIRPFGDEAKKSRYLHQVLEILYHHGQTRSAPWLAAQIDLLYKDFWGGTEDYTPQKHKYNQLLLGLEGEIEQAIRSSDDPVKECMKYVCAANYIDFSAVENVNEDTLKKLLAKAPYETISPQEYAAFQSDLRKADTLAYVTDNCGEIVLDKLFIKCLKESFPRLQITVILRGEDVINDATLTDAQEVGLTNLVTCIGNGSSAPGTVLEELSPCAKQILLNADLVISKGQGNFESLYGEGLNPYYLFLCKCELFVRRFGLNQFEAVFKKEERIDMKHAFTS</sequence>
<dbReference type="EMBL" id="QZDT01000022">
    <property type="protein sequence ID" value="NBJ93642.1"/>
    <property type="molecule type" value="Genomic_DNA"/>
</dbReference>
<evidence type="ECO:0000259" key="1">
    <source>
        <dbReference type="Pfam" id="PF01937"/>
    </source>
</evidence>
<protein>
    <submittedName>
        <fullName evidence="2">DUF89 family protein</fullName>
    </submittedName>
</protein>
<dbReference type="Gene3D" id="1.10.285.20">
    <property type="entry name" value="Uncharacterised protein PF01937, DUF89, domain 2"/>
    <property type="match status" value="1"/>
</dbReference>
<gene>
    <name evidence="2" type="ORF">D5281_13830</name>
</gene>
<dbReference type="AlphaFoldDB" id="A0A9X5GU38"/>
<accession>A0A9X5GU38</accession>
<dbReference type="Proteomes" id="UP001154420">
    <property type="component" value="Unassembled WGS sequence"/>
</dbReference>
<name>A0A9X5GU38_9FIRM</name>
<dbReference type="Gene3D" id="3.40.50.10880">
    <property type="entry name" value="Uncharacterised protein PF01937, DUF89, domain 3"/>
    <property type="match status" value="1"/>
</dbReference>
<dbReference type="InterPro" id="IPR002791">
    <property type="entry name" value="ARMT1-like_metal-bd"/>
</dbReference>
<dbReference type="OrthoDB" id="9796465at2"/>
<keyword evidence="3" id="KW-1185">Reference proteome</keyword>
<dbReference type="PIRSF" id="PIRSF006593">
    <property type="entry name" value="UCP006593"/>
    <property type="match status" value="1"/>
</dbReference>
<evidence type="ECO:0000313" key="3">
    <source>
        <dbReference type="Proteomes" id="UP001154420"/>
    </source>
</evidence>
<dbReference type="SUPFAM" id="SSF111321">
    <property type="entry name" value="AF1104-like"/>
    <property type="match status" value="1"/>
</dbReference>
<feature type="domain" description="Damage-control phosphatase ARMT1-like metal-binding" evidence="1">
    <location>
        <begin position="6"/>
        <end position="281"/>
    </location>
</feature>